<feature type="compositionally biased region" description="Low complexity" evidence="3">
    <location>
        <begin position="53"/>
        <end position="70"/>
    </location>
</feature>
<dbReference type="PANTHER" id="PTHR12663:SF0">
    <property type="entry name" value="PRECOCIOUS DISSOCIATION OF SISTERS 5, ISOFORM A"/>
    <property type="match status" value="1"/>
</dbReference>
<feature type="compositionally biased region" description="Low complexity" evidence="3">
    <location>
        <begin position="595"/>
        <end position="612"/>
    </location>
</feature>
<dbReference type="InterPro" id="IPR039776">
    <property type="entry name" value="Pds5"/>
</dbReference>
<feature type="domain" description="Tudor" evidence="4">
    <location>
        <begin position="248"/>
        <end position="302"/>
    </location>
</feature>
<feature type="region of interest" description="Disordered" evidence="3">
    <location>
        <begin position="42"/>
        <end position="93"/>
    </location>
</feature>
<dbReference type="SMART" id="SM00333">
    <property type="entry name" value="TUDOR"/>
    <property type="match status" value="2"/>
</dbReference>
<dbReference type="Gene3D" id="2.30.30.140">
    <property type="match status" value="2"/>
</dbReference>
<dbReference type="EMBL" id="JALJOR010000002">
    <property type="protein sequence ID" value="KAK9824439.1"/>
    <property type="molecule type" value="Genomic_DNA"/>
</dbReference>
<feature type="compositionally biased region" description="Basic residues" evidence="3">
    <location>
        <begin position="319"/>
        <end position="332"/>
    </location>
</feature>
<feature type="domain" description="Tudor" evidence="4">
    <location>
        <begin position="124"/>
        <end position="182"/>
    </location>
</feature>
<dbReference type="GO" id="GO:0007064">
    <property type="term" value="P:mitotic sister chromatid cohesion"/>
    <property type="evidence" value="ECO:0007669"/>
    <property type="project" value="InterPro"/>
</dbReference>
<evidence type="ECO:0000313" key="5">
    <source>
        <dbReference type="EMBL" id="KAK9824439.1"/>
    </source>
</evidence>
<keyword evidence="2" id="KW-0539">Nucleus</keyword>
<evidence type="ECO:0000256" key="3">
    <source>
        <dbReference type="SAM" id="MobiDB-lite"/>
    </source>
</evidence>
<accession>A0AAW1QT50</accession>
<evidence type="ECO:0000313" key="6">
    <source>
        <dbReference type="Proteomes" id="UP001489004"/>
    </source>
</evidence>
<evidence type="ECO:0000259" key="4">
    <source>
        <dbReference type="SMART" id="SM00333"/>
    </source>
</evidence>
<dbReference type="PANTHER" id="PTHR12663">
    <property type="entry name" value="ANDROGEN INDUCED INHIBITOR OF PROLIFERATION AS3 / PDS5-RELATED"/>
    <property type="match status" value="1"/>
</dbReference>
<dbReference type="AlphaFoldDB" id="A0AAW1QT50"/>
<dbReference type="GO" id="GO:0006281">
    <property type="term" value="P:DNA repair"/>
    <property type="evidence" value="ECO:0007669"/>
    <property type="project" value="TreeGrafter"/>
</dbReference>
<comment type="caution">
    <text evidence="5">The sequence shown here is derived from an EMBL/GenBank/DDBJ whole genome shotgun (WGS) entry which is preliminary data.</text>
</comment>
<feature type="region of interest" description="Disordered" evidence="3">
    <location>
        <begin position="304"/>
        <end position="360"/>
    </location>
</feature>
<keyword evidence="6" id="KW-1185">Reference proteome</keyword>
<reference evidence="5 6" key="1">
    <citation type="journal article" date="2024" name="Nat. Commun.">
        <title>Phylogenomics reveals the evolutionary origins of lichenization in chlorophyte algae.</title>
        <authorList>
            <person name="Puginier C."/>
            <person name="Libourel C."/>
            <person name="Otte J."/>
            <person name="Skaloud P."/>
            <person name="Haon M."/>
            <person name="Grisel S."/>
            <person name="Petersen M."/>
            <person name="Berrin J.G."/>
            <person name="Delaux P.M."/>
            <person name="Dal Grande F."/>
            <person name="Keller J."/>
        </authorList>
    </citation>
    <scope>NUCLEOTIDE SEQUENCE [LARGE SCALE GENOMIC DNA]</scope>
    <source>
        <strain evidence="5 6">SAG 2043</strain>
    </source>
</reference>
<proteinExistence type="predicted"/>
<comment type="subcellular location">
    <subcellularLocation>
        <location evidence="1">Nucleus</location>
    </subcellularLocation>
</comment>
<organism evidence="5 6">
    <name type="scientific">[Myrmecia] bisecta</name>
    <dbReference type="NCBI Taxonomy" id="41462"/>
    <lineage>
        <taxon>Eukaryota</taxon>
        <taxon>Viridiplantae</taxon>
        <taxon>Chlorophyta</taxon>
        <taxon>core chlorophytes</taxon>
        <taxon>Trebouxiophyceae</taxon>
        <taxon>Trebouxiales</taxon>
        <taxon>Trebouxiaceae</taxon>
        <taxon>Myrmecia</taxon>
    </lineage>
</organism>
<dbReference type="InterPro" id="IPR002999">
    <property type="entry name" value="Tudor"/>
</dbReference>
<sequence length="698" mass="75899">MVRNAAANSTFRALLDEEAHSIASSSDAETDDMDMDVDVEAESDGYQARHQRGSSGLLGKRPKSGKSGLSLKHKSQRAADRDHRNRASKLRLGSARRKTGLGGVRRVRPDRVRGNDTVQVARAGQTAVGARVAIFWPADESYYKGELTAYDSYHKRCKIIYDDGEEEWLALQREAFKWLIPRDGFWHEGEIMAYDKATAKHHVLYADGEDEWIEAEEEDLRWMPLPDGVRPPAGVPHGEPAPEGRQAEGWRVGVYWKEDTIFYDGEIIGYDPSTGRHEILYDDGEAEYISLSVERVKWVLPPGVHASTDVSQDGEPRTRGRQRSGPKTHSRRLAREGSPGGEAMSPRHAHGPEGHRKLEDHRRGFGPALTLKPQPEPLFVREVGNYRPLGLRHGGGSIQRVRVFMSDAEEVPADYKEPRGCDAARELPVKDAGASLLKQSLLKRQEEADRMLWRVACAEGMEKGRPVVAPPQELVPPCKTPMGSPVLPSPLNVAAAAEAPTPTLADIASHPQQFTAAFTDAALLTSRPPPSDASTQTLEAKPAVPQASSGQEVHGEGNHLRPITSRPKSRPSQASVGLPHTPSLGSEDRGNKGFVNGSSDSSGLSGSVSHNSLPRRGSSGTLGSLLRQEASFLNKHKGSASGIDTPDLAMSVSGYPEAMPDLDALLQMDPVGDAKAGLGSRRASEHSLPVLERVKVAQ</sequence>
<dbReference type="CDD" id="cd20404">
    <property type="entry name" value="Tudor_Agenet_AtEML-like"/>
    <property type="match status" value="2"/>
</dbReference>
<name>A0AAW1QT50_9CHLO</name>
<evidence type="ECO:0000256" key="2">
    <source>
        <dbReference type="ARBA" id="ARBA00023242"/>
    </source>
</evidence>
<protein>
    <recommendedName>
        <fullName evidence="4">Tudor domain-containing protein</fullName>
    </recommendedName>
</protein>
<dbReference type="GO" id="GO:0000785">
    <property type="term" value="C:chromatin"/>
    <property type="evidence" value="ECO:0007669"/>
    <property type="project" value="TreeGrafter"/>
</dbReference>
<dbReference type="SUPFAM" id="SSF63748">
    <property type="entry name" value="Tudor/PWWP/MBT"/>
    <property type="match status" value="2"/>
</dbReference>
<dbReference type="Proteomes" id="UP001489004">
    <property type="component" value="Unassembled WGS sequence"/>
</dbReference>
<evidence type="ECO:0000256" key="1">
    <source>
        <dbReference type="ARBA" id="ARBA00004123"/>
    </source>
</evidence>
<dbReference type="GO" id="GO:0005634">
    <property type="term" value="C:nucleus"/>
    <property type="evidence" value="ECO:0007669"/>
    <property type="project" value="UniProtKB-SubCell"/>
</dbReference>
<feature type="compositionally biased region" description="Basic and acidic residues" evidence="3">
    <location>
        <begin position="350"/>
        <end position="360"/>
    </location>
</feature>
<feature type="region of interest" description="Disordered" evidence="3">
    <location>
        <begin position="524"/>
        <end position="621"/>
    </location>
</feature>
<gene>
    <name evidence="5" type="ORF">WJX72_010256</name>
</gene>